<gene>
    <name evidence="2" type="ORF">Tci_001835</name>
</gene>
<evidence type="ECO:0000256" key="1">
    <source>
        <dbReference type="SAM" id="MobiDB-lite"/>
    </source>
</evidence>
<proteinExistence type="predicted"/>
<dbReference type="AlphaFoldDB" id="A0A699GKA5"/>
<dbReference type="EMBL" id="BKCJ010000107">
    <property type="protein sequence ID" value="GEU29857.1"/>
    <property type="molecule type" value="Genomic_DNA"/>
</dbReference>
<evidence type="ECO:0000313" key="2">
    <source>
        <dbReference type="EMBL" id="GEU29857.1"/>
    </source>
</evidence>
<protein>
    <submittedName>
        <fullName evidence="2">Uncharacterized protein</fullName>
    </submittedName>
</protein>
<reference evidence="2" key="1">
    <citation type="journal article" date="2019" name="Sci. Rep.">
        <title>Draft genome of Tanacetum cinerariifolium, the natural source of mosquito coil.</title>
        <authorList>
            <person name="Yamashiro T."/>
            <person name="Shiraishi A."/>
            <person name="Satake H."/>
            <person name="Nakayama K."/>
        </authorList>
    </citation>
    <scope>NUCLEOTIDE SEQUENCE</scope>
</reference>
<name>A0A699GKA5_TANCI</name>
<sequence>MKDYENDKATSIPTLIFSVKNWTLKKDQPEVPPFTPHMMAICTTDGPEEFRAPKTTLLTEELGPKGKKPRAKTGDKKSIPMMMKNPMSKLEATFIGTLLKEGRKTQKDSMPQQQGADKGTKINITEKLEIEVPRDLSEVPDKLQEFQSSILALITKVASLEDLKLEIPTDLVALPRQVSSINT</sequence>
<feature type="region of interest" description="Disordered" evidence="1">
    <location>
        <begin position="56"/>
        <end position="83"/>
    </location>
</feature>
<comment type="caution">
    <text evidence="2">The sequence shown here is derived from an EMBL/GenBank/DDBJ whole genome shotgun (WGS) entry which is preliminary data.</text>
</comment>
<accession>A0A699GKA5</accession>
<organism evidence="2">
    <name type="scientific">Tanacetum cinerariifolium</name>
    <name type="common">Dalmatian daisy</name>
    <name type="synonym">Chrysanthemum cinerariifolium</name>
    <dbReference type="NCBI Taxonomy" id="118510"/>
    <lineage>
        <taxon>Eukaryota</taxon>
        <taxon>Viridiplantae</taxon>
        <taxon>Streptophyta</taxon>
        <taxon>Embryophyta</taxon>
        <taxon>Tracheophyta</taxon>
        <taxon>Spermatophyta</taxon>
        <taxon>Magnoliopsida</taxon>
        <taxon>eudicotyledons</taxon>
        <taxon>Gunneridae</taxon>
        <taxon>Pentapetalae</taxon>
        <taxon>asterids</taxon>
        <taxon>campanulids</taxon>
        <taxon>Asterales</taxon>
        <taxon>Asteraceae</taxon>
        <taxon>Asteroideae</taxon>
        <taxon>Anthemideae</taxon>
        <taxon>Anthemidinae</taxon>
        <taxon>Tanacetum</taxon>
    </lineage>
</organism>